<accession>A0A5K7YV66</accession>
<keyword evidence="2" id="KW-1185">Reference proteome</keyword>
<evidence type="ECO:0000313" key="2">
    <source>
        <dbReference type="Proteomes" id="UP000427906"/>
    </source>
</evidence>
<sequence>MKNPFQYGGIVSGPYFADRSQELNTLLREMENNNRVFLVSPRRFGKTCLLHQLTGNLADAGVACAVIDLNAFPDLRSFAGALTVRITRALESNTDRLLKLFSGFQRLRPRLSLDRDGNVSAGLELADGETDALAALVEGLAHAQDLAARKKKRLVVIMDEFSDIARYNGLTVEKAMRSEIQKHDRIGYIFSGSEQSVMLAMVQDSTRAFYKMGRIMKLGPIRRQAYHRFILGWLEKGAYQVAGDDIQRLFDIGEDVPYNIQRLCHAMWESALESKIVDAALINRLPVIIARQDSPHYEMLWQTATQAQKALLFALAGDPEALPFSKDFQMRHGIGPSSSIKASLDSLVKKGILYRTLEGRFRFVDRFMPFWIDDMRDGI</sequence>
<dbReference type="Proteomes" id="UP000427906">
    <property type="component" value="Chromosome"/>
</dbReference>
<dbReference type="PANTHER" id="PTHR34301:SF8">
    <property type="entry name" value="ATPASE DOMAIN-CONTAINING PROTEIN"/>
    <property type="match status" value="1"/>
</dbReference>
<dbReference type="RefSeq" id="WP_155318830.1">
    <property type="nucleotide sequence ID" value="NZ_AP021874.1"/>
</dbReference>
<name>A0A5K7YV66_9BACT</name>
<dbReference type="KEGG" id="dalk:DSCA_48610"/>
<dbReference type="AlphaFoldDB" id="A0A5K7YV66"/>
<gene>
    <name evidence="1" type="ORF">DSCA_48610</name>
</gene>
<dbReference type="EMBL" id="AP021874">
    <property type="protein sequence ID" value="BBO70931.1"/>
    <property type="molecule type" value="Genomic_DNA"/>
</dbReference>
<protein>
    <submittedName>
        <fullName evidence="1">ATPase</fullName>
    </submittedName>
</protein>
<organism evidence="1 2">
    <name type="scientific">Desulfosarcina alkanivorans</name>
    <dbReference type="NCBI Taxonomy" id="571177"/>
    <lineage>
        <taxon>Bacteria</taxon>
        <taxon>Pseudomonadati</taxon>
        <taxon>Thermodesulfobacteriota</taxon>
        <taxon>Desulfobacteria</taxon>
        <taxon>Desulfobacterales</taxon>
        <taxon>Desulfosarcinaceae</taxon>
        <taxon>Desulfosarcina</taxon>
    </lineage>
</organism>
<dbReference type="Gene3D" id="3.40.50.300">
    <property type="entry name" value="P-loop containing nucleotide triphosphate hydrolases"/>
    <property type="match status" value="1"/>
</dbReference>
<dbReference type="InterPro" id="IPR027417">
    <property type="entry name" value="P-loop_NTPase"/>
</dbReference>
<reference evidence="1 2" key="1">
    <citation type="submission" date="2019-11" db="EMBL/GenBank/DDBJ databases">
        <title>Comparative genomics of hydrocarbon-degrading Desulfosarcina strains.</title>
        <authorList>
            <person name="Watanabe M."/>
            <person name="Kojima H."/>
            <person name="Fukui M."/>
        </authorList>
    </citation>
    <scope>NUCLEOTIDE SEQUENCE [LARGE SCALE GENOMIC DNA]</scope>
    <source>
        <strain evidence="1 2">PL12</strain>
    </source>
</reference>
<proteinExistence type="predicted"/>
<dbReference type="OrthoDB" id="5406071at2"/>
<dbReference type="SUPFAM" id="SSF52540">
    <property type="entry name" value="P-loop containing nucleoside triphosphate hydrolases"/>
    <property type="match status" value="1"/>
</dbReference>
<dbReference type="PANTHER" id="PTHR34301">
    <property type="entry name" value="DNA-BINDING PROTEIN-RELATED"/>
    <property type="match status" value="1"/>
</dbReference>
<evidence type="ECO:0000313" key="1">
    <source>
        <dbReference type="EMBL" id="BBO70931.1"/>
    </source>
</evidence>